<dbReference type="GeneID" id="68110987"/>
<dbReference type="VEuPathDB" id="AmoebaDB:FDP41_003769"/>
<protein>
    <submittedName>
        <fullName evidence="3">Uncharacterized protein</fullName>
    </submittedName>
</protein>
<dbReference type="AlphaFoldDB" id="A0A6A5BPZ5"/>
<comment type="caution">
    <text evidence="3">The sequence shown here is derived from an EMBL/GenBank/DDBJ whole genome shotgun (WGS) entry which is preliminary data.</text>
</comment>
<sequence>MPFDFKFEIGNPFLIGSGFGFAGYALAARAQRIHFTRRPWHLIATMLTTGVLFQAYHGIHEALTDDLIRKRKIYVQRRRKRYENNETPERINEDKDLYKSIEKDLAQ</sequence>
<feature type="region of interest" description="Disordered" evidence="1">
    <location>
        <begin position="84"/>
        <end position="107"/>
    </location>
</feature>
<reference evidence="3 4" key="1">
    <citation type="journal article" date="2019" name="Sci. Rep.">
        <title>Nanopore sequencing improves the draft genome of the human pathogenic amoeba Naegleria fowleri.</title>
        <authorList>
            <person name="Liechti N."/>
            <person name="Schurch N."/>
            <person name="Bruggmann R."/>
            <person name="Wittwer M."/>
        </authorList>
    </citation>
    <scope>NUCLEOTIDE SEQUENCE [LARGE SCALE GENOMIC DNA]</scope>
    <source>
        <strain evidence="3 4">ATCC 30894</strain>
    </source>
</reference>
<keyword evidence="2" id="KW-1133">Transmembrane helix</keyword>
<proteinExistence type="predicted"/>
<name>A0A6A5BPZ5_NAEFO</name>
<dbReference type="VEuPathDB" id="AmoebaDB:NfTy_064520"/>
<dbReference type="EMBL" id="VFQX01000035">
    <property type="protein sequence ID" value="KAF0977116.1"/>
    <property type="molecule type" value="Genomic_DNA"/>
</dbReference>
<keyword evidence="2" id="KW-0472">Membrane</keyword>
<evidence type="ECO:0000313" key="4">
    <source>
        <dbReference type="Proteomes" id="UP000444721"/>
    </source>
</evidence>
<dbReference type="RefSeq" id="XP_044561829.1">
    <property type="nucleotide sequence ID" value="XM_044707109.1"/>
</dbReference>
<evidence type="ECO:0000256" key="2">
    <source>
        <dbReference type="SAM" id="Phobius"/>
    </source>
</evidence>
<evidence type="ECO:0000256" key="1">
    <source>
        <dbReference type="SAM" id="MobiDB-lite"/>
    </source>
</evidence>
<gene>
    <name evidence="3" type="ORF">FDP41_003769</name>
</gene>
<evidence type="ECO:0000313" key="3">
    <source>
        <dbReference type="EMBL" id="KAF0977116.1"/>
    </source>
</evidence>
<dbReference type="OrthoDB" id="10285014at2759"/>
<organism evidence="3 4">
    <name type="scientific">Naegleria fowleri</name>
    <name type="common">Brain eating amoeba</name>
    <dbReference type="NCBI Taxonomy" id="5763"/>
    <lineage>
        <taxon>Eukaryota</taxon>
        <taxon>Discoba</taxon>
        <taxon>Heterolobosea</taxon>
        <taxon>Tetramitia</taxon>
        <taxon>Eutetramitia</taxon>
        <taxon>Vahlkampfiidae</taxon>
        <taxon>Naegleria</taxon>
    </lineage>
</organism>
<dbReference type="Proteomes" id="UP000444721">
    <property type="component" value="Unassembled WGS sequence"/>
</dbReference>
<accession>A0A6A5BPZ5</accession>
<dbReference type="OMA" id="GAHESFT"/>
<keyword evidence="2" id="KW-0812">Transmembrane</keyword>
<dbReference type="VEuPathDB" id="AmoebaDB:NF0079350"/>
<keyword evidence="4" id="KW-1185">Reference proteome</keyword>
<feature type="transmembrane region" description="Helical" evidence="2">
    <location>
        <begin position="12"/>
        <end position="28"/>
    </location>
</feature>